<dbReference type="InterPro" id="IPR011006">
    <property type="entry name" value="CheY-like_superfamily"/>
</dbReference>
<dbReference type="AlphaFoldDB" id="X1H7I6"/>
<dbReference type="InterPro" id="IPR001789">
    <property type="entry name" value="Sig_transdc_resp-reg_receiver"/>
</dbReference>
<dbReference type="EMBL" id="BARU01022109">
    <property type="protein sequence ID" value="GAH53000.1"/>
    <property type="molecule type" value="Genomic_DNA"/>
</dbReference>
<organism evidence="3">
    <name type="scientific">marine sediment metagenome</name>
    <dbReference type="NCBI Taxonomy" id="412755"/>
    <lineage>
        <taxon>unclassified sequences</taxon>
        <taxon>metagenomes</taxon>
        <taxon>ecological metagenomes</taxon>
    </lineage>
</organism>
<accession>X1H7I6</accession>
<reference evidence="3" key="1">
    <citation type="journal article" date="2014" name="Front. Microbiol.">
        <title>High frequency of phylogenetically diverse reductive dehalogenase-homologous genes in deep subseafloor sedimentary metagenomes.</title>
        <authorList>
            <person name="Kawai M."/>
            <person name="Futagami T."/>
            <person name="Toyoda A."/>
            <person name="Takaki Y."/>
            <person name="Nishi S."/>
            <person name="Hori S."/>
            <person name="Arai W."/>
            <person name="Tsubouchi T."/>
            <person name="Morono Y."/>
            <person name="Uchiyama I."/>
            <person name="Ito T."/>
            <person name="Fujiyama A."/>
            <person name="Inagaki F."/>
            <person name="Takami H."/>
        </authorList>
    </citation>
    <scope>NUCLEOTIDE SEQUENCE</scope>
    <source>
        <strain evidence="3">Expedition CK06-06</strain>
    </source>
</reference>
<comment type="caution">
    <text evidence="3">The sequence shown here is derived from an EMBL/GenBank/DDBJ whole genome shotgun (WGS) entry which is preliminary data.</text>
</comment>
<sequence>MSRKKILITDDEENIRLLVSNMLGKDYVVLGASDGREAVDMARSQQPDLILMDILMPKMDGYTACNKIKKDPVTRAIPVVMLSAIDHELNVKLSQ</sequence>
<feature type="domain" description="Response regulatory" evidence="2">
    <location>
        <begin position="5"/>
        <end position="95"/>
    </location>
</feature>
<dbReference type="Pfam" id="PF00072">
    <property type="entry name" value="Response_reg"/>
    <property type="match status" value="1"/>
</dbReference>
<feature type="non-terminal residue" evidence="3">
    <location>
        <position position="95"/>
    </location>
</feature>
<protein>
    <recommendedName>
        <fullName evidence="2">Response regulatory domain-containing protein</fullName>
    </recommendedName>
</protein>
<gene>
    <name evidence="3" type="ORF">S03H2_36066</name>
</gene>
<dbReference type="PANTHER" id="PTHR44591:SF3">
    <property type="entry name" value="RESPONSE REGULATORY DOMAIN-CONTAINING PROTEIN"/>
    <property type="match status" value="1"/>
</dbReference>
<proteinExistence type="predicted"/>
<dbReference type="Gene3D" id="3.40.50.2300">
    <property type="match status" value="1"/>
</dbReference>
<keyword evidence="1" id="KW-0597">Phosphoprotein</keyword>
<dbReference type="PROSITE" id="PS50110">
    <property type="entry name" value="RESPONSE_REGULATORY"/>
    <property type="match status" value="1"/>
</dbReference>
<dbReference type="PANTHER" id="PTHR44591">
    <property type="entry name" value="STRESS RESPONSE REGULATOR PROTEIN 1"/>
    <property type="match status" value="1"/>
</dbReference>
<evidence type="ECO:0000256" key="1">
    <source>
        <dbReference type="ARBA" id="ARBA00022553"/>
    </source>
</evidence>
<evidence type="ECO:0000313" key="3">
    <source>
        <dbReference type="EMBL" id="GAH53000.1"/>
    </source>
</evidence>
<dbReference type="SMART" id="SM00448">
    <property type="entry name" value="REC"/>
    <property type="match status" value="1"/>
</dbReference>
<dbReference type="InterPro" id="IPR050595">
    <property type="entry name" value="Bact_response_regulator"/>
</dbReference>
<dbReference type="GO" id="GO:0000160">
    <property type="term" value="P:phosphorelay signal transduction system"/>
    <property type="evidence" value="ECO:0007669"/>
    <property type="project" value="InterPro"/>
</dbReference>
<evidence type="ECO:0000259" key="2">
    <source>
        <dbReference type="PROSITE" id="PS50110"/>
    </source>
</evidence>
<dbReference type="SUPFAM" id="SSF52172">
    <property type="entry name" value="CheY-like"/>
    <property type="match status" value="1"/>
</dbReference>
<name>X1H7I6_9ZZZZ</name>